<feature type="binding site" evidence="8">
    <location>
        <position position="78"/>
    </location>
    <ligand>
        <name>NADP(+)</name>
        <dbReference type="ChEBI" id="CHEBI:58349"/>
    </ligand>
</feature>
<feature type="binding site" evidence="8">
    <location>
        <begin position="15"/>
        <end position="17"/>
    </location>
    <ligand>
        <name>shikimate</name>
        <dbReference type="ChEBI" id="CHEBI:36208"/>
    </ligand>
</feature>
<comment type="similarity">
    <text evidence="8">Belongs to the shikimate dehydrogenase family.</text>
</comment>
<dbReference type="Pfam" id="PF08501">
    <property type="entry name" value="Shikimate_dh_N"/>
    <property type="match status" value="1"/>
</dbReference>
<keyword evidence="12" id="KW-1185">Reference proteome</keyword>
<dbReference type="Gene3D" id="3.40.50.10860">
    <property type="entry name" value="Leucine Dehydrogenase, chain A, domain 1"/>
    <property type="match status" value="1"/>
</dbReference>
<evidence type="ECO:0000256" key="3">
    <source>
        <dbReference type="ARBA" id="ARBA00022605"/>
    </source>
</evidence>
<evidence type="ECO:0000313" key="12">
    <source>
        <dbReference type="Proteomes" id="UP000731465"/>
    </source>
</evidence>
<comment type="caution">
    <text evidence="11">The sequence shown here is derived from an EMBL/GenBank/DDBJ whole genome shotgun (WGS) entry which is preliminary data.</text>
</comment>
<feature type="domain" description="Shikimate dehydrogenase substrate binding N-terminal" evidence="10">
    <location>
        <begin position="7"/>
        <end position="89"/>
    </location>
</feature>
<comment type="function">
    <text evidence="8">Involved in the biosynthesis of the chorismate, which leads to the biosynthesis of aromatic amino acids. Catalyzes the reversible NADPH linked reduction of 3-dehydroshikimate (DHSA) to yield shikimate (SA).</text>
</comment>
<dbReference type="CDD" id="cd01065">
    <property type="entry name" value="NAD_bind_Shikimate_DH"/>
    <property type="match status" value="1"/>
</dbReference>
<dbReference type="GO" id="GO:0004764">
    <property type="term" value="F:shikimate 3-dehydrogenase (NADP+) activity"/>
    <property type="evidence" value="ECO:0007669"/>
    <property type="project" value="UniProtKB-EC"/>
</dbReference>
<evidence type="ECO:0000259" key="9">
    <source>
        <dbReference type="Pfam" id="PF01488"/>
    </source>
</evidence>
<feature type="binding site" evidence="8">
    <location>
        <position position="87"/>
    </location>
    <ligand>
        <name>shikimate</name>
        <dbReference type="ChEBI" id="CHEBI:36208"/>
    </ligand>
</feature>
<gene>
    <name evidence="8 11" type="primary">aroE</name>
    <name evidence="11" type="ORF">J5V48_03305</name>
</gene>
<dbReference type="Proteomes" id="UP000731465">
    <property type="component" value="Unassembled WGS sequence"/>
</dbReference>
<dbReference type="EC" id="1.1.1.25" evidence="2 8"/>
<keyword evidence="6 8" id="KW-0057">Aromatic amino acid biosynthesis</keyword>
<feature type="binding site" evidence="8">
    <location>
        <position position="213"/>
    </location>
    <ligand>
        <name>shikimate</name>
        <dbReference type="ChEBI" id="CHEBI:36208"/>
    </ligand>
</feature>
<name>A0ABS7DFN0_9GAMM</name>
<sequence>MTDRYAVFGNPIAHSLSPQIHSYFATQTKQDLVYDRVLVPEGEFKATADKFFADGGCGCNVTVPCKLDAYSYADTLTEYAKAAGAVNTLKKLPDGSVLGDNTDGRGLVLDLLRTNCPLKGSRILIVGAGGAARGILKPIVEQLPQSVTIVNRTLAKAKDLASLYEGVEATDYSNLDGYFDVIINATSTSLEGKLPAISDSIYKNASYAYDLMYRKNENTVFVQKALDCGVKQVYDGFGMLVGQAILSFELWRENAHLNFNECLEYLK</sequence>
<dbReference type="NCBIfam" id="TIGR00507">
    <property type="entry name" value="aroE"/>
    <property type="match status" value="1"/>
</dbReference>
<evidence type="ECO:0000256" key="2">
    <source>
        <dbReference type="ARBA" id="ARBA00012962"/>
    </source>
</evidence>
<evidence type="ECO:0000259" key="10">
    <source>
        <dbReference type="Pfam" id="PF08501"/>
    </source>
</evidence>
<proteinExistence type="inferred from homology"/>
<dbReference type="InterPro" id="IPR036291">
    <property type="entry name" value="NAD(P)-bd_dom_sf"/>
</dbReference>
<feature type="binding site" evidence="8">
    <location>
        <begin position="151"/>
        <end position="156"/>
    </location>
    <ligand>
        <name>NADP(+)</name>
        <dbReference type="ChEBI" id="CHEBI:58349"/>
    </ligand>
</feature>
<comment type="catalytic activity">
    <reaction evidence="7 8">
        <text>shikimate + NADP(+) = 3-dehydroshikimate + NADPH + H(+)</text>
        <dbReference type="Rhea" id="RHEA:17737"/>
        <dbReference type="ChEBI" id="CHEBI:15378"/>
        <dbReference type="ChEBI" id="CHEBI:16630"/>
        <dbReference type="ChEBI" id="CHEBI:36208"/>
        <dbReference type="ChEBI" id="CHEBI:57783"/>
        <dbReference type="ChEBI" id="CHEBI:58349"/>
        <dbReference type="EC" id="1.1.1.25"/>
    </reaction>
</comment>
<evidence type="ECO:0000313" key="11">
    <source>
        <dbReference type="EMBL" id="MBW7569916.1"/>
    </source>
</evidence>
<evidence type="ECO:0000256" key="7">
    <source>
        <dbReference type="ARBA" id="ARBA00049442"/>
    </source>
</evidence>
<dbReference type="SUPFAM" id="SSF53223">
    <property type="entry name" value="Aminoacid dehydrogenase-like, N-terminal domain"/>
    <property type="match status" value="1"/>
</dbReference>
<feature type="binding site" evidence="8">
    <location>
        <position position="103"/>
    </location>
    <ligand>
        <name>shikimate</name>
        <dbReference type="ChEBI" id="CHEBI:36208"/>
    </ligand>
</feature>
<dbReference type="NCBIfam" id="NF001310">
    <property type="entry name" value="PRK00258.1-2"/>
    <property type="match status" value="1"/>
</dbReference>
<feature type="binding site" evidence="8">
    <location>
        <position position="236"/>
    </location>
    <ligand>
        <name>NADP(+)</name>
        <dbReference type="ChEBI" id="CHEBI:58349"/>
    </ligand>
</feature>
<dbReference type="InterPro" id="IPR011342">
    <property type="entry name" value="Shikimate_DH"/>
</dbReference>
<dbReference type="InterPro" id="IPR046346">
    <property type="entry name" value="Aminoacid_DH-like_N_sf"/>
</dbReference>
<dbReference type="EMBL" id="JAGFNY010000007">
    <property type="protein sequence ID" value="MBW7569916.1"/>
    <property type="molecule type" value="Genomic_DNA"/>
</dbReference>
<evidence type="ECO:0000256" key="1">
    <source>
        <dbReference type="ARBA" id="ARBA00004871"/>
    </source>
</evidence>
<evidence type="ECO:0000256" key="6">
    <source>
        <dbReference type="ARBA" id="ARBA00023141"/>
    </source>
</evidence>
<feature type="active site" description="Proton acceptor" evidence="8">
    <location>
        <position position="66"/>
    </location>
</feature>
<organism evidence="11 12">
    <name type="scientific">Succinivibrio faecicola</name>
    <dbReference type="NCBI Taxonomy" id="2820300"/>
    <lineage>
        <taxon>Bacteria</taxon>
        <taxon>Pseudomonadati</taxon>
        <taxon>Pseudomonadota</taxon>
        <taxon>Gammaproteobacteria</taxon>
        <taxon>Aeromonadales</taxon>
        <taxon>Succinivibrionaceae</taxon>
        <taxon>Succinivibrio</taxon>
    </lineage>
</organism>
<dbReference type="InterPro" id="IPR013708">
    <property type="entry name" value="Shikimate_DH-bd_N"/>
</dbReference>
<dbReference type="PANTHER" id="PTHR21089">
    <property type="entry name" value="SHIKIMATE DEHYDROGENASE"/>
    <property type="match status" value="1"/>
</dbReference>
<dbReference type="RefSeq" id="WP_219937099.1">
    <property type="nucleotide sequence ID" value="NZ_JAGFNY010000007.1"/>
</dbReference>
<comment type="subunit">
    <text evidence="8">Homodimer.</text>
</comment>
<feature type="binding site" evidence="8">
    <location>
        <position position="243"/>
    </location>
    <ligand>
        <name>shikimate</name>
        <dbReference type="ChEBI" id="CHEBI:36208"/>
    </ligand>
</feature>
<keyword evidence="3 8" id="KW-0028">Amino-acid biosynthesis</keyword>
<dbReference type="InterPro" id="IPR006151">
    <property type="entry name" value="Shikm_DH/Glu-tRNA_Rdtase"/>
</dbReference>
<evidence type="ECO:0000256" key="5">
    <source>
        <dbReference type="ARBA" id="ARBA00023002"/>
    </source>
</evidence>
<keyword evidence="4 8" id="KW-0521">NADP</keyword>
<protein>
    <recommendedName>
        <fullName evidence="2 8">Shikimate dehydrogenase (NADP(+))</fullName>
        <shortName evidence="8">SDH</shortName>
        <ecNumber evidence="2 8">1.1.1.25</ecNumber>
    </recommendedName>
</protein>
<dbReference type="Gene3D" id="3.40.50.720">
    <property type="entry name" value="NAD(P)-binding Rossmann-like Domain"/>
    <property type="match status" value="1"/>
</dbReference>
<keyword evidence="5 8" id="KW-0560">Oxidoreductase</keyword>
<feature type="binding site" evidence="8">
    <location>
        <begin position="127"/>
        <end position="131"/>
    </location>
    <ligand>
        <name>NADP(+)</name>
        <dbReference type="ChEBI" id="CHEBI:58349"/>
    </ligand>
</feature>
<accession>A0ABS7DFN0</accession>
<dbReference type="Pfam" id="PF01488">
    <property type="entry name" value="Shikimate_DH"/>
    <property type="match status" value="1"/>
</dbReference>
<comment type="pathway">
    <text evidence="1 8">Metabolic intermediate biosynthesis; chorismate biosynthesis; chorismate from D-erythrose 4-phosphate and phosphoenolpyruvate: step 4/7.</text>
</comment>
<dbReference type="HAMAP" id="MF_00222">
    <property type="entry name" value="Shikimate_DH_AroE"/>
    <property type="match status" value="1"/>
</dbReference>
<evidence type="ECO:0000256" key="8">
    <source>
        <dbReference type="HAMAP-Rule" id="MF_00222"/>
    </source>
</evidence>
<dbReference type="PANTHER" id="PTHR21089:SF1">
    <property type="entry name" value="BIFUNCTIONAL 3-DEHYDROQUINATE DEHYDRATASE_SHIKIMATE DEHYDROGENASE, CHLOROPLASTIC"/>
    <property type="match status" value="1"/>
</dbReference>
<dbReference type="InterPro" id="IPR022893">
    <property type="entry name" value="Shikimate_DH_fam"/>
</dbReference>
<feature type="binding site" evidence="8">
    <location>
        <position position="211"/>
    </location>
    <ligand>
        <name>NADP(+)</name>
        <dbReference type="ChEBI" id="CHEBI:58349"/>
    </ligand>
</feature>
<dbReference type="SUPFAM" id="SSF51735">
    <property type="entry name" value="NAD(P)-binding Rossmann-fold domains"/>
    <property type="match status" value="1"/>
</dbReference>
<evidence type="ECO:0000256" key="4">
    <source>
        <dbReference type="ARBA" id="ARBA00022857"/>
    </source>
</evidence>
<feature type="binding site" evidence="8">
    <location>
        <position position="62"/>
    </location>
    <ligand>
        <name>shikimate</name>
        <dbReference type="ChEBI" id="CHEBI:36208"/>
    </ligand>
</feature>
<feature type="domain" description="Quinate/shikimate 5-dehydrogenase/glutamyl-tRNA reductase" evidence="9">
    <location>
        <begin position="117"/>
        <end position="189"/>
    </location>
</feature>
<reference evidence="11 12" key="1">
    <citation type="submission" date="2021-03" db="EMBL/GenBank/DDBJ databases">
        <title>Succinivibrio sp. nov. isolated from feces of cow.</title>
        <authorList>
            <person name="Choi J.-Y."/>
        </authorList>
    </citation>
    <scope>NUCLEOTIDE SEQUENCE [LARGE SCALE GENOMIC DNA]</scope>
    <source>
        <strain evidence="11 12">AGMB01872</strain>
    </source>
</reference>